<gene>
    <name evidence="1" type="ORF">CALCODRAFT_18490</name>
</gene>
<proteinExistence type="predicted"/>
<dbReference type="EMBL" id="KV424017">
    <property type="protein sequence ID" value="KZT54318.1"/>
    <property type="molecule type" value="Genomic_DNA"/>
</dbReference>
<protein>
    <submittedName>
        <fullName evidence="1">Uncharacterized protein</fullName>
    </submittedName>
</protein>
<keyword evidence="2" id="KW-1185">Reference proteome</keyword>
<dbReference type="InParanoid" id="A0A165E8H6"/>
<dbReference type="Proteomes" id="UP000076842">
    <property type="component" value="Unassembled WGS sequence"/>
</dbReference>
<organism evidence="1 2">
    <name type="scientific">Calocera cornea HHB12733</name>
    <dbReference type="NCBI Taxonomy" id="1353952"/>
    <lineage>
        <taxon>Eukaryota</taxon>
        <taxon>Fungi</taxon>
        <taxon>Dikarya</taxon>
        <taxon>Basidiomycota</taxon>
        <taxon>Agaricomycotina</taxon>
        <taxon>Dacrymycetes</taxon>
        <taxon>Dacrymycetales</taxon>
        <taxon>Dacrymycetaceae</taxon>
        <taxon>Calocera</taxon>
    </lineage>
</organism>
<dbReference type="AlphaFoldDB" id="A0A165E8H6"/>
<reference evidence="1 2" key="1">
    <citation type="journal article" date="2016" name="Mol. Biol. Evol.">
        <title>Comparative Genomics of Early-Diverging Mushroom-Forming Fungi Provides Insights into the Origins of Lignocellulose Decay Capabilities.</title>
        <authorList>
            <person name="Nagy L.G."/>
            <person name="Riley R."/>
            <person name="Tritt A."/>
            <person name="Adam C."/>
            <person name="Daum C."/>
            <person name="Floudas D."/>
            <person name="Sun H."/>
            <person name="Yadav J.S."/>
            <person name="Pangilinan J."/>
            <person name="Larsson K.H."/>
            <person name="Matsuura K."/>
            <person name="Barry K."/>
            <person name="Labutti K."/>
            <person name="Kuo R."/>
            <person name="Ohm R.A."/>
            <person name="Bhattacharya S.S."/>
            <person name="Shirouzu T."/>
            <person name="Yoshinaga Y."/>
            <person name="Martin F.M."/>
            <person name="Grigoriev I.V."/>
            <person name="Hibbett D.S."/>
        </authorList>
    </citation>
    <scope>NUCLEOTIDE SEQUENCE [LARGE SCALE GENOMIC DNA]</scope>
    <source>
        <strain evidence="1 2">HHB12733</strain>
    </source>
</reference>
<sequence>MTTLCDLKLVLSVNGYCPLSLLNTLRPFARSRRLPWALRARLGRVVRVDELGHLDSLLLYVLGCLAGFGEVTEQREESLTFTAAFKQPLEGSSTSFRLDEPGLPISSGGTVSALSQRTVLSGLFRLGVDEPRDFFDAFEVLESSLFSDTSDESSTRLRFEAGVLYSSSSPGPRVCLSGRSMILG</sequence>
<evidence type="ECO:0000313" key="2">
    <source>
        <dbReference type="Proteomes" id="UP000076842"/>
    </source>
</evidence>
<name>A0A165E8H6_9BASI</name>
<evidence type="ECO:0000313" key="1">
    <source>
        <dbReference type="EMBL" id="KZT54318.1"/>
    </source>
</evidence>
<accession>A0A165E8H6</accession>